<accession>A0A231N3J8</accession>
<sequence length="166" mass="17785">MAKVTTALLQGVSYHWNGQDILVDDGVNLPWSLPGGSLEEVELFDGEGEPLGSFSIDFEEQRWSLWGQGSAGEVILLDESGARLQPVARAGELDDILLQEGVPLPSTGLVSGNGPGELVLPDLDDILDEVMDLDETLPATAPDTAGLSSELIDDVVNWLAVYHHHD</sequence>
<dbReference type="Proteomes" id="UP000217763">
    <property type="component" value="Chromosome"/>
</dbReference>
<dbReference type="AlphaFoldDB" id="A0A231N3J8"/>
<gene>
    <name evidence="1" type="ORF">AN401_06450</name>
</gene>
<reference evidence="2" key="1">
    <citation type="submission" date="2015-09" db="EMBL/GenBank/DDBJ databases">
        <authorList>
            <person name="Shao Z."/>
            <person name="Wang L."/>
        </authorList>
    </citation>
    <scope>NUCLEOTIDE SEQUENCE [LARGE SCALE GENOMIC DNA]</scope>
    <source>
        <strain evidence="2">F13-1</strain>
    </source>
</reference>
<dbReference type="EMBL" id="CP012621">
    <property type="protein sequence ID" value="ATG73541.1"/>
    <property type="molecule type" value="Genomic_DNA"/>
</dbReference>
<keyword evidence="2" id="KW-1185">Reference proteome</keyword>
<name>A0A231N3J8_9GAMM</name>
<evidence type="ECO:0000313" key="1">
    <source>
        <dbReference type="EMBL" id="ATG73541.1"/>
    </source>
</evidence>
<dbReference type="RefSeq" id="WP_094037907.1">
    <property type="nucleotide sequence ID" value="NZ_CP012621.1"/>
</dbReference>
<dbReference type="KEGG" id="zdf:AN401_06450"/>
<protein>
    <submittedName>
        <fullName evidence="1">Uncharacterized protein</fullName>
    </submittedName>
</protein>
<evidence type="ECO:0000313" key="2">
    <source>
        <dbReference type="Proteomes" id="UP000217763"/>
    </source>
</evidence>
<organism evidence="1 2">
    <name type="scientific">Zobellella denitrificans</name>
    <dbReference type="NCBI Taxonomy" id="347534"/>
    <lineage>
        <taxon>Bacteria</taxon>
        <taxon>Pseudomonadati</taxon>
        <taxon>Pseudomonadota</taxon>
        <taxon>Gammaproteobacteria</taxon>
        <taxon>Aeromonadales</taxon>
        <taxon>Aeromonadaceae</taxon>
        <taxon>Zobellella</taxon>
    </lineage>
</organism>
<dbReference type="OrthoDB" id="5600946at2"/>
<proteinExistence type="predicted"/>